<feature type="DNA-binding region" description="H-T-H motif" evidence="3">
    <location>
        <begin position="25"/>
        <end position="44"/>
    </location>
</feature>
<reference evidence="5 6" key="1">
    <citation type="submission" date="2018-07" db="EMBL/GenBank/DDBJ databases">
        <title>Complete genome sequence of Psychrobacillus sp. PB01, isolated from iceberg, and comparative genome analysis of Psychrobacillus strains.</title>
        <authorList>
            <person name="Lee P.C."/>
        </authorList>
    </citation>
    <scope>NUCLEOTIDE SEQUENCE [LARGE SCALE GENOMIC DNA]</scope>
    <source>
        <strain evidence="5 6">PB01</strain>
    </source>
</reference>
<evidence type="ECO:0000313" key="5">
    <source>
        <dbReference type="EMBL" id="QFG00701.1"/>
    </source>
</evidence>
<accession>A0A5J6SS59</accession>
<name>A0A5J6SS59_9BACI</name>
<dbReference type="PROSITE" id="PS01081">
    <property type="entry name" value="HTH_TETR_1"/>
    <property type="match status" value="1"/>
</dbReference>
<protein>
    <submittedName>
        <fullName evidence="5">TetR/AcrR family transcriptional regulator</fullName>
    </submittedName>
</protein>
<evidence type="ECO:0000256" key="1">
    <source>
        <dbReference type="ARBA" id="ARBA00022491"/>
    </source>
</evidence>
<dbReference type="Gene3D" id="1.10.357.10">
    <property type="entry name" value="Tetracycline Repressor, domain 2"/>
    <property type="match status" value="1"/>
</dbReference>
<dbReference type="AlphaFoldDB" id="A0A5J6SS59"/>
<dbReference type="Pfam" id="PF00440">
    <property type="entry name" value="TetR_N"/>
    <property type="match status" value="1"/>
</dbReference>
<dbReference type="InterPro" id="IPR023772">
    <property type="entry name" value="DNA-bd_HTH_TetR-type_CS"/>
</dbReference>
<dbReference type="InterPro" id="IPR001647">
    <property type="entry name" value="HTH_TetR"/>
</dbReference>
<gene>
    <name evidence="5" type="ORF">PB01_18925</name>
</gene>
<evidence type="ECO:0000256" key="2">
    <source>
        <dbReference type="ARBA" id="ARBA00023125"/>
    </source>
</evidence>
<feature type="domain" description="HTH tetR-type" evidence="4">
    <location>
        <begin position="2"/>
        <end position="62"/>
    </location>
</feature>
<dbReference type="PRINTS" id="PR00455">
    <property type="entry name" value="HTHTETR"/>
</dbReference>
<keyword evidence="2 3" id="KW-0238">DNA-binding</keyword>
<evidence type="ECO:0000259" key="4">
    <source>
        <dbReference type="PROSITE" id="PS50977"/>
    </source>
</evidence>
<dbReference type="Proteomes" id="UP000325517">
    <property type="component" value="Chromosome"/>
</dbReference>
<dbReference type="GO" id="GO:0003677">
    <property type="term" value="F:DNA binding"/>
    <property type="evidence" value="ECO:0007669"/>
    <property type="project" value="UniProtKB-UniRule"/>
</dbReference>
<dbReference type="PANTHER" id="PTHR43479:SF22">
    <property type="entry name" value="TRANSCRIPTIONAL REGULATOR, TETR FAMILY"/>
    <property type="match status" value="1"/>
</dbReference>
<dbReference type="PROSITE" id="PS50977">
    <property type="entry name" value="HTH_TETR_2"/>
    <property type="match status" value="1"/>
</dbReference>
<dbReference type="OrthoDB" id="9812993at2"/>
<dbReference type="InterPro" id="IPR009057">
    <property type="entry name" value="Homeodomain-like_sf"/>
</dbReference>
<dbReference type="EMBL" id="CP031223">
    <property type="protein sequence ID" value="QFG00701.1"/>
    <property type="molecule type" value="Genomic_DNA"/>
</dbReference>
<dbReference type="SUPFAM" id="SSF46689">
    <property type="entry name" value="Homeodomain-like"/>
    <property type="match status" value="1"/>
</dbReference>
<evidence type="ECO:0000256" key="3">
    <source>
        <dbReference type="PROSITE-ProRule" id="PRU00335"/>
    </source>
</evidence>
<dbReference type="PANTHER" id="PTHR43479">
    <property type="entry name" value="ACREF/ENVCD OPERON REPRESSOR-RELATED"/>
    <property type="match status" value="1"/>
</dbReference>
<keyword evidence="1" id="KW-0678">Repressor</keyword>
<dbReference type="KEGG" id="psyo:PB01_18925"/>
<sequence>MNKKKRNVIDKAHELFIEQGYHATSIQDILDHSGISKGSFYNYFSSKSELFKAVFNLILENMQIERDKLLIGEEVSDINIFKEQISFIMKLNKKNKLNQLIDDVLVSSDPDLIKFIKQFKLLFLHWVYERFLDIFPRDKEIYLMDCAVIFTGVVQNILYMSHTLKTTFKMKEIVNYSMDRVITILEDISTKGVHLFESEKLNTLLPQSDYNDFFNNEFSFSTLNLKKVIEKGLVIEGKRMTTYLNLLYFIQEEIMNNKEPRKFLIESALSTLKRTEELSNLKEFLQYEQILANMKYYPIS</sequence>
<proteinExistence type="predicted"/>
<evidence type="ECO:0000313" key="6">
    <source>
        <dbReference type="Proteomes" id="UP000325517"/>
    </source>
</evidence>
<dbReference type="RefSeq" id="WP_151701581.1">
    <property type="nucleotide sequence ID" value="NZ_CP031223.1"/>
</dbReference>
<keyword evidence="6" id="KW-1185">Reference proteome</keyword>
<organism evidence="5 6">
    <name type="scientific">Psychrobacillus glaciei</name>
    <dbReference type="NCBI Taxonomy" id="2283160"/>
    <lineage>
        <taxon>Bacteria</taxon>
        <taxon>Bacillati</taxon>
        <taxon>Bacillota</taxon>
        <taxon>Bacilli</taxon>
        <taxon>Bacillales</taxon>
        <taxon>Bacillaceae</taxon>
        <taxon>Psychrobacillus</taxon>
    </lineage>
</organism>
<dbReference type="InterPro" id="IPR050624">
    <property type="entry name" value="HTH-type_Tx_Regulator"/>
</dbReference>